<sequence>MKPILLTLTLVGALSGCGLLNAVPHYKLDIPQGNEITADKVSGLKEGMSRNQVRFLLGTPLLTDPFHSDRWDYVYSDAKGGKLQRHFVFTVFFEGDSLVRWQGDTLPAAPDTTLRMTSEPKKEDTDTFGSELNPGSPGTTKDVEVKPIIDKDF</sequence>
<accession>A0A4U0PDZ2</accession>
<gene>
    <name evidence="4" type="primary">bamE</name>
    <name evidence="7" type="ORF">FAZ21_18455</name>
</gene>
<evidence type="ECO:0000313" key="7">
    <source>
        <dbReference type="EMBL" id="TJZ65222.1"/>
    </source>
</evidence>
<evidence type="ECO:0000256" key="2">
    <source>
        <dbReference type="ARBA" id="ARBA00023136"/>
    </source>
</evidence>
<comment type="similarity">
    <text evidence="4">Belongs to the BamE family.</text>
</comment>
<evidence type="ECO:0000259" key="6">
    <source>
        <dbReference type="Pfam" id="PF04355"/>
    </source>
</evidence>
<evidence type="ECO:0000256" key="3">
    <source>
        <dbReference type="ARBA" id="ARBA00023237"/>
    </source>
</evidence>
<comment type="caution">
    <text evidence="7">The sequence shown here is derived from an EMBL/GenBank/DDBJ whole genome shotgun (WGS) entry which is preliminary data.</text>
</comment>
<comment type="function">
    <text evidence="4">Part of the outer membrane protein assembly complex, which is involved in assembly and insertion of beta-barrel proteins into the outer membrane.</text>
</comment>
<dbReference type="InterPro" id="IPR026592">
    <property type="entry name" value="BamE"/>
</dbReference>
<organism evidence="7 8">
    <name type="scientific">Chitiniphilus eburneus</name>
    <dbReference type="NCBI Taxonomy" id="2571148"/>
    <lineage>
        <taxon>Bacteria</taxon>
        <taxon>Pseudomonadati</taxon>
        <taxon>Pseudomonadota</taxon>
        <taxon>Betaproteobacteria</taxon>
        <taxon>Neisseriales</taxon>
        <taxon>Chitinibacteraceae</taxon>
        <taxon>Chitiniphilus</taxon>
    </lineage>
</organism>
<keyword evidence="2 4" id="KW-0472">Membrane</keyword>
<dbReference type="EMBL" id="SUMF01000039">
    <property type="protein sequence ID" value="TJZ65222.1"/>
    <property type="molecule type" value="Genomic_DNA"/>
</dbReference>
<dbReference type="GO" id="GO:0043165">
    <property type="term" value="P:Gram-negative-bacterium-type cell outer membrane assembly"/>
    <property type="evidence" value="ECO:0007669"/>
    <property type="project" value="UniProtKB-UniRule"/>
</dbReference>
<keyword evidence="8" id="KW-1185">Reference proteome</keyword>
<dbReference type="Proteomes" id="UP000310016">
    <property type="component" value="Unassembled WGS sequence"/>
</dbReference>
<dbReference type="AlphaFoldDB" id="A0A4U0PDZ2"/>
<dbReference type="PANTHER" id="PTHR37482:SF1">
    <property type="entry name" value="OUTER MEMBRANE PROTEIN ASSEMBLY FACTOR BAME"/>
    <property type="match status" value="1"/>
</dbReference>
<dbReference type="GO" id="GO:1990063">
    <property type="term" value="C:Bam protein complex"/>
    <property type="evidence" value="ECO:0007669"/>
    <property type="project" value="TreeGrafter"/>
</dbReference>
<comment type="subcellular location">
    <subcellularLocation>
        <location evidence="4">Cell outer membrane</location>
        <topology evidence="4">Lipid-anchor</topology>
    </subcellularLocation>
</comment>
<dbReference type="PROSITE" id="PS51257">
    <property type="entry name" value="PROKAR_LIPOPROTEIN"/>
    <property type="match status" value="1"/>
</dbReference>
<evidence type="ECO:0000256" key="4">
    <source>
        <dbReference type="HAMAP-Rule" id="MF_00925"/>
    </source>
</evidence>
<dbReference type="GO" id="GO:0030674">
    <property type="term" value="F:protein-macromolecule adaptor activity"/>
    <property type="evidence" value="ECO:0007669"/>
    <property type="project" value="TreeGrafter"/>
</dbReference>
<keyword evidence="4" id="KW-0449">Lipoprotein</keyword>
<keyword evidence="1 4" id="KW-0732">Signal</keyword>
<keyword evidence="4" id="KW-0564">Palmitate</keyword>
<dbReference type="PANTHER" id="PTHR37482">
    <property type="entry name" value="OUTER MEMBRANE PROTEIN ASSEMBLY FACTOR BAME"/>
    <property type="match status" value="1"/>
</dbReference>
<feature type="compositionally biased region" description="Basic and acidic residues" evidence="5">
    <location>
        <begin position="141"/>
        <end position="153"/>
    </location>
</feature>
<evidence type="ECO:0000256" key="1">
    <source>
        <dbReference type="ARBA" id="ARBA00022729"/>
    </source>
</evidence>
<proteinExistence type="inferred from homology"/>
<evidence type="ECO:0000256" key="5">
    <source>
        <dbReference type="SAM" id="MobiDB-lite"/>
    </source>
</evidence>
<dbReference type="InterPro" id="IPR007450">
    <property type="entry name" value="BamE_dom"/>
</dbReference>
<reference evidence="7 8" key="1">
    <citation type="submission" date="2019-04" db="EMBL/GenBank/DDBJ databases">
        <title>Chitiniphilus eburnea sp. nov., a novel chitinolytic bacterium isolated from aquaculture sludge.</title>
        <authorList>
            <person name="Sheng M."/>
        </authorList>
    </citation>
    <scope>NUCLEOTIDE SEQUENCE [LARGE SCALE GENOMIC DNA]</scope>
    <source>
        <strain evidence="7 8">HX-2-15</strain>
    </source>
</reference>
<name>A0A4U0PDZ2_9NEIS</name>
<dbReference type="Pfam" id="PF04355">
    <property type="entry name" value="BamE"/>
    <property type="match status" value="1"/>
</dbReference>
<protein>
    <recommendedName>
        <fullName evidence="4">Outer membrane protein assembly factor BamE</fullName>
    </recommendedName>
</protein>
<feature type="domain" description="Outer membrane protein assembly factor BamE" evidence="6">
    <location>
        <begin position="33"/>
        <end position="102"/>
    </location>
</feature>
<comment type="subunit">
    <text evidence="4">Part of the Bam complex.</text>
</comment>
<evidence type="ECO:0000313" key="8">
    <source>
        <dbReference type="Proteomes" id="UP000310016"/>
    </source>
</evidence>
<dbReference type="GO" id="GO:0051205">
    <property type="term" value="P:protein insertion into membrane"/>
    <property type="evidence" value="ECO:0007669"/>
    <property type="project" value="UniProtKB-UniRule"/>
</dbReference>
<dbReference type="HAMAP" id="MF_00925">
    <property type="entry name" value="OM_assembly_BamE"/>
    <property type="match status" value="1"/>
</dbReference>
<keyword evidence="3 4" id="KW-0998">Cell outer membrane</keyword>
<dbReference type="Gene3D" id="3.30.1450.10">
    <property type="match status" value="1"/>
</dbReference>
<dbReference type="OrthoDB" id="9808250at2"/>
<feature type="region of interest" description="Disordered" evidence="5">
    <location>
        <begin position="109"/>
        <end position="153"/>
    </location>
</feature>
<dbReference type="InterPro" id="IPR037873">
    <property type="entry name" value="BamE-like"/>
</dbReference>